<reference evidence="2" key="1">
    <citation type="submission" date="2016-04" db="EMBL/GenBank/DDBJ databases">
        <authorList>
            <person name="Evans L.H."/>
            <person name="Alamgir A."/>
            <person name="Owens N."/>
            <person name="Weber N.D."/>
            <person name="Virtaneva K."/>
            <person name="Barbian K."/>
            <person name="Babar A."/>
            <person name="Rosenke K."/>
        </authorList>
    </citation>
    <scope>NUCLEOTIDE SEQUENCE</scope>
    <source>
        <strain evidence="2">86</strain>
    </source>
</reference>
<gene>
    <name evidence="2" type="ORF">KL86APRO_20040</name>
</gene>
<dbReference type="EMBL" id="FLUO01000002">
    <property type="protein sequence ID" value="SBW10984.1"/>
    <property type="molecule type" value="Genomic_DNA"/>
</dbReference>
<name>A0A212KGW8_9PROT</name>
<dbReference type="Gene3D" id="1.10.10.10">
    <property type="entry name" value="Winged helix-like DNA-binding domain superfamily/Winged helix DNA-binding domain"/>
    <property type="match status" value="1"/>
</dbReference>
<dbReference type="InterPro" id="IPR036390">
    <property type="entry name" value="WH_DNA-bd_sf"/>
</dbReference>
<dbReference type="AlphaFoldDB" id="A0A212KGW8"/>
<evidence type="ECO:0000313" key="2">
    <source>
        <dbReference type="EMBL" id="SBW10984.1"/>
    </source>
</evidence>
<dbReference type="Pfam" id="PF09012">
    <property type="entry name" value="FeoC"/>
    <property type="match status" value="1"/>
</dbReference>
<proteinExistence type="predicted"/>
<organism evidence="2">
    <name type="scientific">uncultured Alphaproteobacteria bacterium</name>
    <dbReference type="NCBI Taxonomy" id="91750"/>
    <lineage>
        <taxon>Bacteria</taxon>
        <taxon>Pseudomonadati</taxon>
        <taxon>Pseudomonadota</taxon>
        <taxon>Alphaproteobacteria</taxon>
        <taxon>environmental samples</taxon>
    </lineage>
</organism>
<accession>A0A212KGW8</accession>
<dbReference type="SUPFAM" id="SSF46785">
    <property type="entry name" value="Winged helix' DNA-binding domain"/>
    <property type="match status" value="1"/>
</dbReference>
<sequence>MLSDIRTYLSARGRAPLSDIAVRLGVTPDTARGMLQHWMRKGKVCRLADCKACSRGCGECAESAANEIYEWRA</sequence>
<protein>
    <recommendedName>
        <fullName evidence="1">Transcriptional regulator HTH-type FeoC domain-containing protein</fullName>
    </recommendedName>
</protein>
<evidence type="ECO:0000259" key="1">
    <source>
        <dbReference type="Pfam" id="PF09012"/>
    </source>
</evidence>
<dbReference type="InterPro" id="IPR036388">
    <property type="entry name" value="WH-like_DNA-bd_sf"/>
</dbReference>
<feature type="domain" description="Transcriptional regulator HTH-type FeoC" evidence="1">
    <location>
        <begin position="1"/>
        <end position="70"/>
    </location>
</feature>
<dbReference type="InterPro" id="IPR015102">
    <property type="entry name" value="Tscrpt_reg_HTH_FeoC"/>
</dbReference>